<dbReference type="GO" id="GO:0016746">
    <property type="term" value="F:acyltransferase activity"/>
    <property type="evidence" value="ECO:0007669"/>
    <property type="project" value="UniProtKB-KW"/>
</dbReference>
<dbReference type="InterPro" id="IPR016181">
    <property type="entry name" value="Acyl_CoA_acyltransferase"/>
</dbReference>
<dbReference type="RefSeq" id="WP_230550972.1">
    <property type="nucleotide sequence ID" value="NZ_JAJISD010000004.1"/>
</dbReference>
<keyword evidence="2 4" id="KW-0012">Acyltransferase</keyword>
<feature type="domain" description="N-acetyltransferase" evidence="3">
    <location>
        <begin position="5"/>
        <end position="156"/>
    </location>
</feature>
<evidence type="ECO:0000256" key="1">
    <source>
        <dbReference type="ARBA" id="ARBA00022679"/>
    </source>
</evidence>
<accession>A0ABS8KUN5</accession>
<dbReference type="InterPro" id="IPR050680">
    <property type="entry name" value="YpeA/RimI_acetyltransf"/>
</dbReference>
<dbReference type="SUPFAM" id="SSF55729">
    <property type="entry name" value="Acyl-CoA N-acyltransferases (Nat)"/>
    <property type="match status" value="1"/>
</dbReference>
<evidence type="ECO:0000256" key="2">
    <source>
        <dbReference type="ARBA" id="ARBA00023315"/>
    </source>
</evidence>
<sequence>MEAGFTLVRLGALDLDSAARLHRDSFGPMGERGWTRQDVAGLMSSPGSAGFLLRQADVDIGMALCRVVDDEAELMAVAVEPGHRRRGAARRLLDAVMEQARAAGAKTLFLEVGADNPGARTLYDSLGFVVVGKRAGYYPRPGRAPADAFIMRLTLI</sequence>
<keyword evidence="1 4" id="KW-0808">Transferase</keyword>
<proteinExistence type="predicted"/>
<organism evidence="4 5">
    <name type="scientific">Reyranella aquatilis</name>
    <dbReference type="NCBI Taxonomy" id="2035356"/>
    <lineage>
        <taxon>Bacteria</taxon>
        <taxon>Pseudomonadati</taxon>
        <taxon>Pseudomonadota</taxon>
        <taxon>Alphaproteobacteria</taxon>
        <taxon>Hyphomicrobiales</taxon>
        <taxon>Reyranellaceae</taxon>
        <taxon>Reyranella</taxon>
    </lineage>
</organism>
<dbReference type="InterPro" id="IPR000182">
    <property type="entry name" value="GNAT_dom"/>
</dbReference>
<gene>
    <name evidence="4" type="ORF">LJ725_12460</name>
</gene>
<evidence type="ECO:0000313" key="5">
    <source>
        <dbReference type="Proteomes" id="UP001198862"/>
    </source>
</evidence>
<dbReference type="PROSITE" id="PS51186">
    <property type="entry name" value="GNAT"/>
    <property type="match status" value="1"/>
</dbReference>
<reference evidence="4 5" key="1">
    <citation type="submission" date="2021-11" db="EMBL/GenBank/DDBJ databases">
        <authorList>
            <person name="Lee D.-H."/>
            <person name="Kim S.-B."/>
        </authorList>
    </citation>
    <scope>NUCLEOTIDE SEQUENCE [LARGE SCALE GENOMIC DNA]</scope>
    <source>
        <strain evidence="4 5">KCTC 52223</strain>
    </source>
</reference>
<dbReference type="PANTHER" id="PTHR43420">
    <property type="entry name" value="ACETYLTRANSFERASE"/>
    <property type="match status" value="1"/>
</dbReference>
<protein>
    <submittedName>
        <fullName evidence="4">GNAT family N-acetyltransferase</fullName>
        <ecNumber evidence="4">2.3.1.-</ecNumber>
    </submittedName>
</protein>
<evidence type="ECO:0000313" key="4">
    <source>
        <dbReference type="EMBL" id="MCC8429784.1"/>
    </source>
</evidence>
<comment type="caution">
    <text evidence="4">The sequence shown here is derived from an EMBL/GenBank/DDBJ whole genome shotgun (WGS) entry which is preliminary data.</text>
</comment>
<dbReference type="Proteomes" id="UP001198862">
    <property type="component" value="Unassembled WGS sequence"/>
</dbReference>
<dbReference type="PANTHER" id="PTHR43420:SF44">
    <property type="entry name" value="ACETYLTRANSFERASE YPEA"/>
    <property type="match status" value="1"/>
</dbReference>
<dbReference type="Gene3D" id="3.40.630.30">
    <property type="match status" value="1"/>
</dbReference>
<name>A0ABS8KUN5_9HYPH</name>
<dbReference type="EC" id="2.3.1.-" evidence="4"/>
<dbReference type="EMBL" id="JAJISD010000004">
    <property type="protein sequence ID" value="MCC8429784.1"/>
    <property type="molecule type" value="Genomic_DNA"/>
</dbReference>
<keyword evidence="5" id="KW-1185">Reference proteome</keyword>
<evidence type="ECO:0000259" key="3">
    <source>
        <dbReference type="PROSITE" id="PS51186"/>
    </source>
</evidence>
<dbReference type="Pfam" id="PF00583">
    <property type="entry name" value="Acetyltransf_1"/>
    <property type="match status" value="1"/>
</dbReference>